<feature type="domain" description="Glycosyltransferase 2-like" evidence="3">
    <location>
        <begin position="6"/>
        <end position="131"/>
    </location>
</feature>
<name>A0A6I1MHP6_9CLOT</name>
<dbReference type="Proteomes" id="UP000430345">
    <property type="component" value="Unassembled WGS sequence"/>
</dbReference>
<keyword evidence="2 4" id="KW-0808">Transferase</keyword>
<dbReference type="EMBL" id="WHJC01000037">
    <property type="protein sequence ID" value="MPQ43056.1"/>
    <property type="molecule type" value="Genomic_DNA"/>
</dbReference>
<dbReference type="AlphaFoldDB" id="A0A6I1MHP6"/>
<dbReference type="OrthoDB" id="9807674at2"/>
<comment type="caution">
    <text evidence="4">The sequence shown here is derived from an EMBL/GenBank/DDBJ whole genome shotgun (WGS) entry which is preliminary data.</text>
</comment>
<gene>
    <name evidence="4" type="ORF">GBZ86_04690</name>
</gene>
<protein>
    <submittedName>
        <fullName evidence="4">Glycosyltransferase</fullName>
    </submittedName>
</protein>
<evidence type="ECO:0000313" key="5">
    <source>
        <dbReference type="Proteomes" id="UP000430345"/>
    </source>
</evidence>
<keyword evidence="1" id="KW-0328">Glycosyltransferase</keyword>
<organism evidence="4 5">
    <name type="scientific">Clostridium tarantellae</name>
    <dbReference type="NCBI Taxonomy" id="39493"/>
    <lineage>
        <taxon>Bacteria</taxon>
        <taxon>Bacillati</taxon>
        <taxon>Bacillota</taxon>
        <taxon>Clostridia</taxon>
        <taxon>Eubacteriales</taxon>
        <taxon>Clostridiaceae</taxon>
        <taxon>Clostridium</taxon>
    </lineage>
</organism>
<evidence type="ECO:0000256" key="2">
    <source>
        <dbReference type="ARBA" id="ARBA00022679"/>
    </source>
</evidence>
<dbReference type="SUPFAM" id="SSF53448">
    <property type="entry name" value="Nucleotide-diphospho-sugar transferases"/>
    <property type="match status" value="1"/>
</dbReference>
<dbReference type="Gene3D" id="3.90.550.10">
    <property type="entry name" value="Spore Coat Polysaccharide Biosynthesis Protein SpsA, Chain A"/>
    <property type="match status" value="1"/>
</dbReference>
<reference evidence="4 5" key="1">
    <citation type="submission" date="2019-10" db="EMBL/GenBank/DDBJ databases">
        <title>The Genome Sequence of Clostridium tarantellae Isolated from Fish Brain.</title>
        <authorList>
            <person name="Bano L."/>
            <person name="Kiel M."/>
            <person name="Sales G."/>
            <person name="Doxey A.C."/>
            <person name="Mansfield M.J."/>
            <person name="Schiavone M."/>
            <person name="Rossetto O."/>
            <person name="Pirazzini M."/>
            <person name="Dobrindt U."/>
            <person name="Montecucco C."/>
        </authorList>
    </citation>
    <scope>NUCLEOTIDE SEQUENCE [LARGE SCALE GENOMIC DNA]</scope>
    <source>
        <strain evidence="4 5">DSM 3997</strain>
    </source>
</reference>
<dbReference type="Pfam" id="PF00535">
    <property type="entry name" value="Glycos_transf_2"/>
    <property type="match status" value="1"/>
</dbReference>
<dbReference type="InterPro" id="IPR029044">
    <property type="entry name" value="Nucleotide-diphossugar_trans"/>
</dbReference>
<keyword evidence="5" id="KW-1185">Reference proteome</keyword>
<evidence type="ECO:0000256" key="1">
    <source>
        <dbReference type="ARBA" id="ARBA00022676"/>
    </source>
</evidence>
<accession>A0A6I1MHP6</accession>
<dbReference type="CDD" id="cd00761">
    <property type="entry name" value="Glyco_tranf_GTA_type"/>
    <property type="match status" value="1"/>
</dbReference>
<sequence>MKAEISVIVPVYNVEKYLNNCIESIINQSFKNIEILLIDDGSTDNSGEICDEYGKKDNRIKVIHKENEGVSIARNTGINNAEGKYIAFVDSDDFIHKNMYEILYKFMCKEKTDVVMCKYNRVLPNNELISEEEPLKAGIYNKDEIFNNLILPMIGNELEDLGEPLIMGSIWRCLYKKDIIDKNKIKFPRIKIAEDMLFNLDYLGRCYKAKVINKQLYYYRYNKESATKHYKDNLWEIAMEQVNLTEKKLLKLNLLNEKSKERLKTNKLQYIIWSIINEAHPKNLKNYKQAIKKMKRFGKDNNTKEVLTWENIRYYPLKQRIALICMKLKLYSLIYIYENRKIKNS</sequence>
<dbReference type="PANTHER" id="PTHR22916:SF51">
    <property type="entry name" value="GLYCOSYLTRANSFERASE EPSH-RELATED"/>
    <property type="match status" value="1"/>
</dbReference>
<dbReference type="RefSeq" id="WP_152888226.1">
    <property type="nucleotide sequence ID" value="NZ_WHJC01000037.1"/>
</dbReference>
<proteinExistence type="predicted"/>
<dbReference type="GO" id="GO:0016757">
    <property type="term" value="F:glycosyltransferase activity"/>
    <property type="evidence" value="ECO:0007669"/>
    <property type="project" value="UniProtKB-KW"/>
</dbReference>
<evidence type="ECO:0000313" key="4">
    <source>
        <dbReference type="EMBL" id="MPQ43056.1"/>
    </source>
</evidence>
<evidence type="ECO:0000259" key="3">
    <source>
        <dbReference type="Pfam" id="PF00535"/>
    </source>
</evidence>
<dbReference type="InterPro" id="IPR001173">
    <property type="entry name" value="Glyco_trans_2-like"/>
</dbReference>
<dbReference type="PANTHER" id="PTHR22916">
    <property type="entry name" value="GLYCOSYLTRANSFERASE"/>
    <property type="match status" value="1"/>
</dbReference>